<dbReference type="OrthoDB" id="6247875at2759"/>
<evidence type="ECO:0000313" key="1">
    <source>
        <dbReference type="EMBL" id="CAG8794501.1"/>
    </source>
</evidence>
<proteinExistence type="predicted"/>
<dbReference type="AlphaFoldDB" id="A0A9N9JW31"/>
<organism evidence="1 2">
    <name type="scientific">Racocetra fulgida</name>
    <dbReference type="NCBI Taxonomy" id="60492"/>
    <lineage>
        <taxon>Eukaryota</taxon>
        <taxon>Fungi</taxon>
        <taxon>Fungi incertae sedis</taxon>
        <taxon>Mucoromycota</taxon>
        <taxon>Glomeromycotina</taxon>
        <taxon>Glomeromycetes</taxon>
        <taxon>Diversisporales</taxon>
        <taxon>Gigasporaceae</taxon>
        <taxon>Racocetra</taxon>
    </lineage>
</organism>
<sequence length="73" mass="8319">AYEQLALDVQSLHSQKYPGYRYRPSSRSKSGSLYHPNLNASSVPIQTQMAIPQVNYNATGFIFQPQQEFDLLQ</sequence>
<feature type="non-terminal residue" evidence="1">
    <location>
        <position position="73"/>
    </location>
</feature>
<keyword evidence="2" id="KW-1185">Reference proteome</keyword>
<reference evidence="1" key="1">
    <citation type="submission" date="2021-06" db="EMBL/GenBank/DDBJ databases">
        <authorList>
            <person name="Kallberg Y."/>
            <person name="Tangrot J."/>
            <person name="Rosling A."/>
        </authorList>
    </citation>
    <scope>NUCLEOTIDE SEQUENCE</scope>
    <source>
        <strain evidence="1">IN212</strain>
    </source>
</reference>
<evidence type="ECO:0000313" key="2">
    <source>
        <dbReference type="Proteomes" id="UP000789396"/>
    </source>
</evidence>
<feature type="non-terminal residue" evidence="1">
    <location>
        <position position="1"/>
    </location>
</feature>
<comment type="caution">
    <text evidence="1">The sequence shown here is derived from an EMBL/GenBank/DDBJ whole genome shotgun (WGS) entry which is preliminary data.</text>
</comment>
<accession>A0A9N9JW31</accession>
<dbReference type="Proteomes" id="UP000789396">
    <property type="component" value="Unassembled WGS sequence"/>
</dbReference>
<protein>
    <submittedName>
        <fullName evidence="1">18644_t:CDS:1</fullName>
    </submittedName>
</protein>
<gene>
    <name evidence="1" type="ORF">RFULGI_LOCUS17082</name>
</gene>
<dbReference type="EMBL" id="CAJVPZ010064673">
    <property type="protein sequence ID" value="CAG8794501.1"/>
    <property type="molecule type" value="Genomic_DNA"/>
</dbReference>
<name>A0A9N9JW31_9GLOM</name>